<evidence type="ECO:0000256" key="6">
    <source>
        <dbReference type="ARBA" id="ARBA00023316"/>
    </source>
</evidence>
<dbReference type="PANTHER" id="PTHR30518">
    <property type="entry name" value="ENDOLYTIC MUREIN TRANSGLYCOSYLASE"/>
    <property type="match status" value="1"/>
</dbReference>
<dbReference type="PANTHER" id="PTHR30518:SF2">
    <property type="entry name" value="ENDOLYTIC MUREIN TRANSGLYCOSYLASE"/>
    <property type="match status" value="1"/>
</dbReference>
<keyword evidence="9" id="KW-1185">Reference proteome</keyword>
<dbReference type="RefSeq" id="WP_011942308.1">
    <property type="nucleotide sequence ID" value="NC_009484.1"/>
</dbReference>
<evidence type="ECO:0000256" key="4">
    <source>
        <dbReference type="ARBA" id="ARBA00023136"/>
    </source>
</evidence>
<evidence type="ECO:0000256" key="7">
    <source>
        <dbReference type="HAMAP-Rule" id="MF_02065"/>
    </source>
</evidence>
<name>A5FYQ5_ACICJ</name>
<protein>
    <recommendedName>
        <fullName evidence="7">Endolytic murein transglycosylase</fullName>
        <ecNumber evidence="7">4.2.2.29</ecNumber>
    </recommendedName>
    <alternativeName>
        <fullName evidence="7">Peptidoglycan lytic transglycosylase</fullName>
    </alternativeName>
    <alternativeName>
        <fullName evidence="7">Peptidoglycan polymerization terminase</fullName>
    </alternativeName>
</protein>
<dbReference type="Proteomes" id="UP000000245">
    <property type="component" value="Chromosome"/>
</dbReference>
<dbReference type="eggNOG" id="COG1559">
    <property type="taxonomic scope" value="Bacteria"/>
</dbReference>
<dbReference type="NCBIfam" id="TIGR00247">
    <property type="entry name" value="endolytic transglycosylase MltG"/>
    <property type="match status" value="1"/>
</dbReference>
<dbReference type="AlphaFoldDB" id="A5FYQ5"/>
<evidence type="ECO:0000256" key="1">
    <source>
        <dbReference type="ARBA" id="ARBA00022475"/>
    </source>
</evidence>
<evidence type="ECO:0000256" key="5">
    <source>
        <dbReference type="ARBA" id="ARBA00023239"/>
    </source>
</evidence>
<gene>
    <name evidence="7" type="primary">mltG</name>
    <name evidence="8" type="ordered locus">Acry_1529</name>
</gene>
<dbReference type="HAMAP" id="MF_02065">
    <property type="entry name" value="MltG"/>
    <property type="match status" value="1"/>
</dbReference>
<dbReference type="STRING" id="349163.Acry_1529"/>
<reference evidence="8 9" key="1">
    <citation type="submission" date="2007-05" db="EMBL/GenBank/DDBJ databases">
        <title>Complete sequence of chromosome of Acidiphilium cryptum JF-5.</title>
        <authorList>
            <consortium name="US DOE Joint Genome Institute"/>
            <person name="Copeland A."/>
            <person name="Lucas S."/>
            <person name="Lapidus A."/>
            <person name="Barry K."/>
            <person name="Detter J.C."/>
            <person name="Glavina del Rio T."/>
            <person name="Hammon N."/>
            <person name="Israni S."/>
            <person name="Dalin E."/>
            <person name="Tice H."/>
            <person name="Pitluck S."/>
            <person name="Sims D."/>
            <person name="Brettin T."/>
            <person name="Bruce D."/>
            <person name="Han C."/>
            <person name="Schmutz J."/>
            <person name="Larimer F."/>
            <person name="Land M."/>
            <person name="Hauser L."/>
            <person name="Kyrpides N."/>
            <person name="Kim E."/>
            <person name="Magnuson T."/>
            <person name="Richardson P."/>
        </authorList>
    </citation>
    <scope>NUCLEOTIDE SEQUENCE [LARGE SCALE GENOMIC DNA]</scope>
    <source>
        <strain evidence="8 9">JF-5</strain>
    </source>
</reference>
<comment type="function">
    <text evidence="7">Functions as a peptidoglycan terminase that cleaves nascent peptidoglycan strands endolytically to terminate their elongation.</text>
</comment>
<evidence type="ECO:0000256" key="2">
    <source>
        <dbReference type="ARBA" id="ARBA00022692"/>
    </source>
</evidence>
<feature type="site" description="Important for catalytic activity" evidence="7">
    <location>
        <position position="200"/>
    </location>
</feature>
<keyword evidence="1 7" id="KW-1003">Cell membrane</keyword>
<dbReference type="Gene3D" id="3.30.160.60">
    <property type="entry name" value="Classic Zinc Finger"/>
    <property type="match status" value="1"/>
</dbReference>
<dbReference type="InterPro" id="IPR003770">
    <property type="entry name" value="MLTG-like"/>
</dbReference>
<dbReference type="Pfam" id="PF02618">
    <property type="entry name" value="YceG"/>
    <property type="match status" value="1"/>
</dbReference>
<dbReference type="GO" id="GO:0009252">
    <property type="term" value="P:peptidoglycan biosynthetic process"/>
    <property type="evidence" value="ECO:0007669"/>
    <property type="project" value="UniProtKB-UniRule"/>
</dbReference>
<dbReference type="EC" id="4.2.2.29" evidence="7"/>
<evidence type="ECO:0000313" key="9">
    <source>
        <dbReference type="Proteomes" id="UP000000245"/>
    </source>
</evidence>
<keyword evidence="6 7" id="KW-0961">Cell wall biogenesis/degradation</keyword>
<dbReference type="CDD" id="cd08010">
    <property type="entry name" value="MltG_like"/>
    <property type="match status" value="1"/>
</dbReference>
<dbReference type="KEGG" id="acr:Acry_1529"/>
<comment type="catalytic activity">
    <reaction evidence="7">
        <text>a peptidoglycan chain = a peptidoglycan chain with N-acetyl-1,6-anhydromuramyl-[peptide] at the reducing end + a peptidoglycan chain with N-acetylglucosamine at the non-reducing end.</text>
        <dbReference type="EC" id="4.2.2.29"/>
    </reaction>
</comment>
<dbReference type="HOGENOM" id="CLU_025574_0_0_5"/>
<keyword evidence="7" id="KW-0997">Cell inner membrane</keyword>
<dbReference type="GO" id="GO:0008932">
    <property type="term" value="F:lytic endotransglycosylase activity"/>
    <property type="evidence" value="ECO:0007669"/>
    <property type="project" value="UniProtKB-UniRule"/>
</dbReference>
<organism evidence="8 9">
    <name type="scientific">Acidiphilium cryptum (strain JF-5)</name>
    <dbReference type="NCBI Taxonomy" id="349163"/>
    <lineage>
        <taxon>Bacteria</taxon>
        <taxon>Pseudomonadati</taxon>
        <taxon>Pseudomonadota</taxon>
        <taxon>Alphaproteobacteria</taxon>
        <taxon>Acetobacterales</taxon>
        <taxon>Acidocellaceae</taxon>
        <taxon>Acidiphilium</taxon>
    </lineage>
</organism>
<keyword evidence="3 7" id="KW-1133">Transmembrane helix</keyword>
<evidence type="ECO:0000313" key="8">
    <source>
        <dbReference type="EMBL" id="ABQ30737.1"/>
    </source>
</evidence>
<keyword evidence="4 7" id="KW-0472">Membrane</keyword>
<comment type="similarity">
    <text evidence="7">Belongs to the transglycosylase MltG family.</text>
</comment>
<keyword evidence="5 7" id="KW-0456">Lyase</keyword>
<keyword evidence="2 7" id="KW-0812">Transmembrane</keyword>
<accession>A5FYQ5</accession>
<dbReference type="Gene3D" id="3.30.1490.480">
    <property type="entry name" value="Endolytic murein transglycosylase"/>
    <property type="match status" value="1"/>
</dbReference>
<evidence type="ECO:0000256" key="3">
    <source>
        <dbReference type="ARBA" id="ARBA00022989"/>
    </source>
</evidence>
<dbReference type="GO" id="GO:0005886">
    <property type="term" value="C:plasma membrane"/>
    <property type="evidence" value="ECO:0007669"/>
    <property type="project" value="UniProtKB-UniRule"/>
</dbReference>
<dbReference type="EMBL" id="CP000697">
    <property type="protein sequence ID" value="ABQ30737.1"/>
    <property type="molecule type" value="Genomic_DNA"/>
</dbReference>
<sequence>MRGSGRLILLLLTVLVLLQLGRMAVDQAYDGPGPLPASADIYIPPGSTRQVAGLLARKKVIRTPLIFEVAAFLTSRQGPIRSGEFRFIDHGSLRSVLRTLRFAPEVEHKATIPEGLTSVQIADIINALPDATGHVAPPPEGSVLPQTYDYTYGTRRAAIIARMQTAMRTALAKAWASRAQGLPLQSPRQALILASIVQLETPLPAELPKIAGVYENRLGKGMMLQADPTVIFAVTHGRSTALTHRVDDHDLSTASPYNTYRHHGLPPGPICAPGLAAIRAVLHPADTDALFFVATGKGGHVFARTFAKQRANIARYLARTSKKASAPPTTR</sequence>
<dbReference type="GO" id="GO:0071555">
    <property type="term" value="P:cell wall organization"/>
    <property type="evidence" value="ECO:0007669"/>
    <property type="project" value="UniProtKB-KW"/>
</dbReference>
<proteinExistence type="inferred from homology"/>